<dbReference type="PANTHER" id="PTHR12049:SF7">
    <property type="entry name" value="PROTEIN ARGININE METHYLTRANSFERASE NDUFAF7, MITOCHONDRIAL"/>
    <property type="match status" value="1"/>
</dbReference>
<dbReference type="Pfam" id="PF02636">
    <property type="entry name" value="Methyltransf_28"/>
    <property type="match status" value="1"/>
</dbReference>
<dbReference type="AlphaFoldDB" id="A0AAE9Y5D3"/>
<evidence type="ECO:0000313" key="4">
    <source>
        <dbReference type="Proteomes" id="UP001216390"/>
    </source>
</evidence>
<reference evidence="3" key="1">
    <citation type="submission" date="2023-01" db="EMBL/GenBank/DDBJ databases">
        <title>The diversity of Class Acidimicrobiia in South China Sea sediment environments and the proposal of Iamia marina sp. nov., a novel species of the genus Iamia.</title>
        <authorList>
            <person name="He Y."/>
            <person name="Tian X."/>
        </authorList>
    </citation>
    <scope>NUCLEOTIDE SEQUENCE</scope>
    <source>
        <strain evidence="3">DSM 19957</strain>
    </source>
</reference>
<dbReference type="InterPro" id="IPR029063">
    <property type="entry name" value="SAM-dependent_MTases_sf"/>
</dbReference>
<proteinExistence type="predicted"/>
<dbReference type="GO" id="GO:0032259">
    <property type="term" value="P:methylation"/>
    <property type="evidence" value="ECO:0007669"/>
    <property type="project" value="UniProtKB-KW"/>
</dbReference>
<keyword evidence="2 3" id="KW-0808">Transferase</keyword>
<dbReference type="InterPro" id="IPR038375">
    <property type="entry name" value="NDUFAF7_sf"/>
</dbReference>
<dbReference type="SUPFAM" id="SSF53335">
    <property type="entry name" value="S-adenosyl-L-methionine-dependent methyltransferases"/>
    <property type="match status" value="1"/>
</dbReference>
<keyword evidence="4" id="KW-1185">Reference proteome</keyword>
<dbReference type="Gene3D" id="3.40.50.12710">
    <property type="match status" value="1"/>
</dbReference>
<name>A0AAE9Y5D3_9ACTN</name>
<sequence length="363" mass="37552">MSADGAAPFSAFLEGALYDPDHGFYETGGRAGRRGDFVTSPEVGPLFGACLARALDGWWEDLGRPAPFLVDEHGAGPGTLARTVVVAAPACVPALRWTLVERSAAQRDLHPAHLPHVGDLAGDGTSAEPGWAAVGGGPLVASAAARPDRAAHVVVANELLDNLPFDLLERTADGWSEVRVAGAGGPAPTEVLAAAPEGAATWADAAAPDAPPGARIPLQRRAGEWVAASLAQLAPGGRLVVLDYASTTAALAARSPEEWIRTYAGQARGGAPLDAPGAQDVTVEVCTDQLAAAARPPDLDRDQAVALRAWGLDDLVEEGRRLWAERASAPDVAALRARSRVTEAEALTDPVGLGAFRVLEWQA</sequence>
<gene>
    <name evidence="3" type="ORF">PO878_19625</name>
</gene>
<dbReference type="GO" id="GO:0035243">
    <property type="term" value="F:protein-arginine omega-N symmetric methyltransferase activity"/>
    <property type="evidence" value="ECO:0007669"/>
    <property type="project" value="TreeGrafter"/>
</dbReference>
<evidence type="ECO:0000256" key="2">
    <source>
        <dbReference type="ARBA" id="ARBA00022679"/>
    </source>
</evidence>
<evidence type="ECO:0000313" key="3">
    <source>
        <dbReference type="EMBL" id="WCO66705.1"/>
    </source>
</evidence>
<dbReference type="InterPro" id="IPR003788">
    <property type="entry name" value="NDUFAF7"/>
</dbReference>
<dbReference type="KEGG" id="ima:PO878_19625"/>
<organism evidence="3 4">
    <name type="scientific">Iamia majanohamensis</name>
    <dbReference type="NCBI Taxonomy" id="467976"/>
    <lineage>
        <taxon>Bacteria</taxon>
        <taxon>Bacillati</taxon>
        <taxon>Actinomycetota</taxon>
        <taxon>Acidimicrobiia</taxon>
        <taxon>Acidimicrobiales</taxon>
        <taxon>Iamiaceae</taxon>
        <taxon>Iamia</taxon>
    </lineage>
</organism>
<keyword evidence="1 3" id="KW-0489">Methyltransferase</keyword>
<dbReference type="PANTHER" id="PTHR12049">
    <property type="entry name" value="PROTEIN ARGININE METHYLTRANSFERASE NDUFAF7, MITOCHONDRIAL"/>
    <property type="match status" value="1"/>
</dbReference>
<evidence type="ECO:0000256" key="1">
    <source>
        <dbReference type="ARBA" id="ARBA00022603"/>
    </source>
</evidence>
<dbReference type="EC" id="2.1.1.-" evidence="3"/>
<dbReference type="EMBL" id="CP116942">
    <property type="protein sequence ID" value="WCO66705.1"/>
    <property type="molecule type" value="Genomic_DNA"/>
</dbReference>
<dbReference type="Proteomes" id="UP001216390">
    <property type="component" value="Chromosome"/>
</dbReference>
<accession>A0AAE9Y5D3</accession>
<protein>
    <submittedName>
        <fullName evidence="3">SAM-dependent methyltransferase</fullName>
        <ecNumber evidence="3">2.1.1.-</ecNumber>
    </submittedName>
</protein>
<dbReference type="RefSeq" id="WP_272736227.1">
    <property type="nucleotide sequence ID" value="NZ_CP116942.1"/>
</dbReference>